<comment type="caution">
    <text evidence="3">The sequence shown here is derived from an EMBL/GenBank/DDBJ whole genome shotgun (WGS) entry which is preliminary data.</text>
</comment>
<keyword evidence="4" id="KW-1185">Reference proteome</keyword>
<gene>
    <name evidence="3" type="ORF">HRUBRA_02125</name>
</gene>
<keyword evidence="2" id="KW-0812">Transmembrane</keyword>
<evidence type="ECO:0000256" key="1">
    <source>
        <dbReference type="SAM" id="MobiDB-lite"/>
    </source>
</evidence>
<protein>
    <submittedName>
        <fullName evidence="3">Uncharacterized protein</fullName>
    </submittedName>
</protein>
<feature type="region of interest" description="Disordered" evidence="1">
    <location>
        <begin position="86"/>
        <end position="112"/>
    </location>
</feature>
<dbReference type="HOGENOM" id="CLU_1719712_0_0_6"/>
<sequence length="143" mass="16123">MSLFRIVKYSSLLFFLRRYRGRIFRVLAVLLFALVTNVLYQDVAHYLQLRHPGALVWALAGKILIVYGALAFVLWQFRPVREAEPPAATTATKAGARAAPAREQSPASPDRLSALADLEHHDRLRSRYDAVLEARGKAPRNPE</sequence>
<keyword evidence="2" id="KW-0472">Membrane</keyword>
<proteinExistence type="predicted"/>
<dbReference type="AlphaFoldDB" id="A0A095XUC4"/>
<dbReference type="EMBL" id="AUVB01000060">
    <property type="protein sequence ID" value="KGE03291.1"/>
    <property type="molecule type" value="Genomic_DNA"/>
</dbReference>
<evidence type="ECO:0000313" key="3">
    <source>
        <dbReference type="EMBL" id="KGE03291.1"/>
    </source>
</evidence>
<feature type="transmembrane region" description="Helical" evidence="2">
    <location>
        <begin position="55"/>
        <end position="75"/>
    </location>
</feature>
<name>A0A095XUC4_9GAMM</name>
<dbReference type="OrthoDB" id="5739657at2"/>
<reference evidence="3 4" key="1">
    <citation type="journal article" date="2014" name="Genome Announc.">
        <title>Genome Sequence of Gammaproteobacterial Pseudohaliea rubra Type Strain DSM 19751, Isolated from Coastal Seawater of the Mediterranean Sea.</title>
        <authorList>
            <person name="Spring S."/>
            <person name="Fiebig A."/>
            <person name="Riedel T."/>
            <person name="Goker M."/>
            <person name="Klenk H.P."/>
        </authorList>
    </citation>
    <scope>NUCLEOTIDE SEQUENCE [LARGE SCALE GENOMIC DNA]</scope>
    <source>
        <strain evidence="3 4">DSM 19751</strain>
    </source>
</reference>
<feature type="transmembrane region" description="Helical" evidence="2">
    <location>
        <begin position="21"/>
        <end position="40"/>
    </location>
</feature>
<keyword evidence="2" id="KW-1133">Transmembrane helix</keyword>
<dbReference type="RefSeq" id="WP_035518048.1">
    <property type="nucleotide sequence ID" value="NZ_KN234799.1"/>
</dbReference>
<organism evidence="3 4">
    <name type="scientific">Pseudohaliea rubra DSM 19751</name>
    <dbReference type="NCBI Taxonomy" id="1265313"/>
    <lineage>
        <taxon>Bacteria</taxon>
        <taxon>Pseudomonadati</taxon>
        <taxon>Pseudomonadota</taxon>
        <taxon>Gammaproteobacteria</taxon>
        <taxon>Cellvibrionales</taxon>
        <taxon>Halieaceae</taxon>
        <taxon>Pseudohaliea</taxon>
    </lineage>
</organism>
<dbReference type="Proteomes" id="UP000029640">
    <property type="component" value="Unassembled WGS sequence"/>
</dbReference>
<accession>A0A095XUC4</accession>
<evidence type="ECO:0000256" key="2">
    <source>
        <dbReference type="SAM" id="Phobius"/>
    </source>
</evidence>
<feature type="compositionally biased region" description="Low complexity" evidence="1">
    <location>
        <begin position="86"/>
        <end position="103"/>
    </location>
</feature>
<evidence type="ECO:0000313" key="4">
    <source>
        <dbReference type="Proteomes" id="UP000029640"/>
    </source>
</evidence>